<dbReference type="InterPro" id="IPR001164">
    <property type="entry name" value="ArfGAP_dom"/>
</dbReference>
<evidence type="ECO:0000256" key="4">
    <source>
        <dbReference type="ARBA" id="ARBA00022771"/>
    </source>
</evidence>
<dbReference type="SMART" id="SM00105">
    <property type="entry name" value="ArfGap"/>
    <property type="match status" value="1"/>
</dbReference>
<dbReference type="GO" id="GO:0008270">
    <property type="term" value="F:zinc ion binding"/>
    <property type="evidence" value="ECO:0007669"/>
    <property type="project" value="UniProtKB-KW"/>
</dbReference>
<keyword evidence="4 7" id="KW-0863">Zinc-finger</keyword>
<dbReference type="InterPro" id="IPR037278">
    <property type="entry name" value="ARFGAP/RecO"/>
</dbReference>
<evidence type="ECO:0000256" key="2">
    <source>
        <dbReference type="ARBA" id="ARBA00022553"/>
    </source>
</evidence>
<dbReference type="PANTHER" id="PTHR45686:SF4">
    <property type="entry name" value="ADP-RIBOSYLATION FACTOR GTPASE ACTIVATING PROTEIN 3, ISOFORM H"/>
    <property type="match status" value="1"/>
</dbReference>
<gene>
    <name evidence="10" type="ORF">ILEXP_LOCUS10476</name>
</gene>
<comment type="caution">
    <text evidence="10">The sequence shown here is derived from an EMBL/GenBank/DDBJ whole genome shotgun (WGS) entry which is preliminary data.</text>
</comment>
<reference evidence="10 11" key="1">
    <citation type="submission" date="2024-02" db="EMBL/GenBank/DDBJ databases">
        <authorList>
            <person name="Vignale AGUSTIN F."/>
            <person name="Sosa J E."/>
            <person name="Modenutti C."/>
        </authorList>
    </citation>
    <scope>NUCLEOTIDE SEQUENCE [LARGE SCALE GENOMIC DNA]</scope>
</reference>
<evidence type="ECO:0000256" key="1">
    <source>
        <dbReference type="ARBA" id="ARBA00022468"/>
    </source>
</evidence>
<dbReference type="Pfam" id="PF01412">
    <property type="entry name" value="ArfGap"/>
    <property type="match status" value="1"/>
</dbReference>
<evidence type="ECO:0000256" key="6">
    <source>
        <dbReference type="ARBA" id="ARBA00022990"/>
    </source>
</evidence>
<dbReference type="AlphaFoldDB" id="A0ABC8RCT8"/>
<name>A0ABC8RCT8_9AQUA</name>
<keyword evidence="11" id="KW-1185">Reference proteome</keyword>
<dbReference type="CDD" id="cd08831">
    <property type="entry name" value="ArfGap_ArfGap2_3_like"/>
    <property type="match status" value="1"/>
</dbReference>
<feature type="region of interest" description="Disordered" evidence="8">
    <location>
        <begin position="192"/>
        <end position="219"/>
    </location>
</feature>
<keyword evidence="5" id="KW-0862">Zinc</keyword>
<dbReference type="Proteomes" id="UP001642360">
    <property type="component" value="Unassembled WGS sequence"/>
</dbReference>
<evidence type="ECO:0000256" key="7">
    <source>
        <dbReference type="PROSITE-ProRule" id="PRU00288"/>
    </source>
</evidence>
<evidence type="ECO:0000313" key="10">
    <source>
        <dbReference type="EMBL" id="CAK9142786.1"/>
    </source>
</evidence>
<keyword evidence="6" id="KW-0007">Acetylation</keyword>
<dbReference type="SUPFAM" id="SSF57863">
    <property type="entry name" value="ArfGap/RecO-like zinc finger"/>
    <property type="match status" value="1"/>
</dbReference>
<proteinExistence type="predicted"/>
<evidence type="ECO:0000313" key="11">
    <source>
        <dbReference type="Proteomes" id="UP001642360"/>
    </source>
</evidence>
<feature type="domain" description="Arf-GAP" evidence="9">
    <location>
        <begin position="10"/>
        <end position="128"/>
    </location>
</feature>
<dbReference type="FunFam" id="1.10.220.150:FF:000012">
    <property type="entry name" value="ADP-ribosylation factor GTPase-activating protein AGD10"/>
    <property type="match status" value="1"/>
</dbReference>
<evidence type="ECO:0000259" key="9">
    <source>
        <dbReference type="PROSITE" id="PS50115"/>
    </source>
</evidence>
<keyword evidence="3" id="KW-0479">Metal-binding</keyword>
<keyword evidence="1" id="KW-0343">GTPase activation</keyword>
<protein>
    <recommendedName>
        <fullName evidence="9">Arf-GAP domain-containing protein</fullName>
    </recommendedName>
</protein>
<evidence type="ECO:0000256" key="8">
    <source>
        <dbReference type="SAM" id="MobiDB-lite"/>
    </source>
</evidence>
<feature type="region of interest" description="Disordered" evidence="8">
    <location>
        <begin position="146"/>
        <end position="170"/>
    </location>
</feature>
<dbReference type="GO" id="GO:0005096">
    <property type="term" value="F:GTPase activator activity"/>
    <property type="evidence" value="ECO:0007669"/>
    <property type="project" value="UniProtKB-KW"/>
</dbReference>
<dbReference type="InterPro" id="IPR038508">
    <property type="entry name" value="ArfGAP_dom_sf"/>
</dbReference>
<dbReference type="Gene3D" id="1.10.220.150">
    <property type="entry name" value="Arf GTPase activating protein"/>
    <property type="match status" value="1"/>
</dbReference>
<dbReference type="PANTHER" id="PTHR45686">
    <property type="entry name" value="ADP-RIBOSYLATION FACTOR GTPASE ACTIVATING PROTEIN 3, ISOFORM H-RELATED"/>
    <property type="match status" value="1"/>
</dbReference>
<keyword evidence="2" id="KW-0597">Phosphoprotein</keyword>
<dbReference type="PRINTS" id="PR00405">
    <property type="entry name" value="REVINTRACTNG"/>
</dbReference>
<accession>A0ABC8RCT8</accession>
<sequence>MASEIFTDKNAVFRKLKAKSDNKMCFDCNAKNPTWASVPYGIFLCIDCSAVHRSLGVHVSFVRSTNLDSWTPEQLKMMSFGGNNRAQVFFKQHGWSEGGKIEAKYTSRAAELYKQLLSKEVARSSAEETGLPSSPVSTQSVEAANGFPDIKTNGAPKEIDSGKSETTYVSASPKAPQTVVSISVKKPLGAKKTSKSAGLGARKLTTKPSESLYDQKPEEPPVQVFTSVNSNPTVGSSLASRFEYKDNVQTAEMNSGGTHVLSHVSPPKSSSFFAEYGMDSGFSKKTSSYSSKVQIQETDEARKKFSNAKAISSSQFFGDQNKADSDASASLQKFSGSTAISSADLFGHDADISSIDLTASDLLNRLSFQAQQDISSLKNIAGETGKKLSSLASTLMTDLQDRIL</sequence>
<evidence type="ECO:0000256" key="5">
    <source>
        <dbReference type="ARBA" id="ARBA00022833"/>
    </source>
</evidence>
<dbReference type="PROSITE" id="PS50115">
    <property type="entry name" value="ARFGAP"/>
    <property type="match status" value="1"/>
</dbReference>
<evidence type="ECO:0000256" key="3">
    <source>
        <dbReference type="ARBA" id="ARBA00022723"/>
    </source>
</evidence>
<dbReference type="EMBL" id="CAUOFW020001252">
    <property type="protein sequence ID" value="CAK9142786.1"/>
    <property type="molecule type" value="Genomic_DNA"/>
</dbReference>
<organism evidence="10 11">
    <name type="scientific">Ilex paraguariensis</name>
    <name type="common">yerba mate</name>
    <dbReference type="NCBI Taxonomy" id="185542"/>
    <lineage>
        <taxon>Eukaryota</taxon>
        <taxon>Viridiplantae</taxon>
        <taxon>Streptophyta</taxon>
        <taxon>Embryophyta</taxon>
        <taxon>Tracheophyta</taxon>
        <taxon>Spermatophyta</taxon>
        <taxon>Magnoliopsida</taxon>
        <taxon>eudicotyledons</taxon>
        <taxon>Gunneridae</taxon>
        <taxon>Pentapetalae</taxon>
        <taxon>asterids</taxon>
        <taxon>campanulids</taxon>
        <taxon>Aquifoliales</taxon>
        <taxon>Aquifoliaceae</taxon>
        <taxon>Ilex</taxon>
    </lineage>
</organism>